<organism evidence="4 5">
    <name type="scientific">Staphylococcus warneri</name>
    <dbReference type="NCBI Taxonomy" id="1292"/>
    <lineage>
        <taxon>Bacteria</taxon>
        <taxon>Bacillati</taxon>
        <taxon>Bacillota</taxon>
        <taxon>Bacilli</taxon>
        <taxon>Bacillales</taxon>
        <taxon>Staphylococcaceae</taxon>
        <taxon>Staphylococcus</taxon>
    </lineage>
</organism>
<evidence type="ECO:0000313" key="4">
    <source>
        <dbReference type="EMBL" id="PTI50070.1"/>
    </source>
</evidence>
<dbReference type="InterPro" id="IPR016181">
    <property type="entry name" value="Acyl_CoA_acyltransferase"/>
</dbReference>
<reference evidence="4 5" key="1">
    <citation type="journal article" date="2016" name="Front. Microbiol.">
        <title>Comprehensive Phylogenetic Analysis of Bovine Non-aureus Staphylococci Species Based on Whole-Genome Sequencing.</title>
        <authorList>
            <person name="Naushad S."/>
            <person name="Barkema H.W."/>
            <person name="Luby C."/>
            <person name="Condas L.A."/>
            <person name="Nobrega D.B."/>
            <person name="Carson D.A."/>
            <person name="De Buck J."/>
        </authorList>
    </citation>
    <scope>NUCLEOTIDE SEQUENCE [LARGE SCALE GENOMIC DNA]</scope>
    <source>
        <strain evidence="4 5">SNUC 2993</strain>
    </source>
</reference>
<dbReference type="Proteomes" id="UP000240717">
    <property type="component" value="Unassembled WGS sequence"/>
</dbReference>
<feature type="domain" description="N-acetyltransferase" evidence="3">
    <location>
        <begin position="1"/>
        <end position="142"/>
    </location>
</feature>
<protein>
    <recommendedName>
        <fullName evidence="2">GCN5-related N-acetyltransferase</fullName>
    </recommendedName>
</protein>
<accession>A0A2T4PYH5</accession>
<dbReference type="SUPFAM" id="SSF55729">
    <property type="entry name" value="Acyl-CoA N-acyltransferases (Nat)"/>
    <property type="match status" value="1"/>
</dbReference>
<dbReference type="PANTHER" id="PTHR13355:SF11">
    <property type="entry name" value="GLUCOSAMINE 6-PHOSPHATE N-ACETYLTRANSFERASE"/>
    <property type="match status" value="1"/>
</dbReference>
<proteinExistence type="inferred from homology"/>
<keyword evidence="4" id="KW-0808">Transferase</keyword>
<dbReference type="PANTHER" id="PTHR13355">
    <property type="entry name" value="GLUCOSAMINE 6-PHOSPHATE N-ACETYLTRANSFERASE"/>
    <property type="match status" value="1"/>
</dbReference>
<comment type="caution">
    <text evidence="4">The sequence shown here is derived from an EMBL/GenBank/DDBJ whole genome shotgun (WGS) entry which is preliminary data.</text>
</comment>
<evidence type="ECO:0000256" key="1">
    <source>
        <dbReference type="ARBA" id="ARBA00009623"/>
    </source>
</evidence>
<comment type="similarity">
    <text evidence="1">Belongs to the UPF0039 (ElaA) family.</text>
</comment>
<dbReference type="InterPro" id="IPR039143">
    <property type="entry name" value="GNPNAT1-like"/>
</dbReference>
<dbReference type="EMBL" id="PZEV01000039">
    <property type="protein sequence ID" value="PTI50070.1"/>
    <property type="molecule type" value="Genomic_DNA"/>
</dbReference>
<dbReference type="AlphaFoldDB" id="A0A2T4PYH5"/>
<evidence type="ECO:0000259" key="3">
    <source>
        <dbReference type="PROSITE" id="PS51186"/>
    </source>
</evidence>
<dbReference type="STRING" id="1194526.A284_08565"/>
<dbReference type="PROSITE" id="PS51186">
    <property type="entry name" value="GNAT"/>
    <property type="match status" value="1"/>
</dbReference>
<dbReference type="Gene3D" id="3.40.630.30">
    <property type="match status" value="1"/>
</dbReference>
<evidence type="ECO:0000256" key="2">
    <source>
        <dbReference type="ARBA" id="ARBA00029740"/>
    </source>
</evidence>
<gene>
    <name evidence="4" type="ORF">BU085_10215</name>
</gene>
<evidence type="ECO:0000313" key="5">
    <source>
        <dbReference type="Proteomes" id="UP000240717"/>
    </source>
</evidence>
<name>A0A2T4PYH5_STAWA</name>
<dbReference type="Pfam" id="PF13673">
    <property type="entry name" value="Acetyltransf_10"/>
    <property type="match status" value="1"/>
</dbReference>
<dbReference type="RefSeq" id="WP_107532393.1">
    <property type="nucleotide sequence ID" value="NZ_JBLGEG010000001.1"/>
</dbReference>
<sequence length="143" mass="16872">MFNKVTNEQMLEDCFKIRKEVFVKEQHVAEDHEIDEFEEVAIHIIGYVDDSHPIATARIRLLDEYIGKVERVAILKEYRGLGLGLKLLTFIETIAREHHLTRLTMHAQYYATPFYEKLGYITSGRPFYEENIKHIVMNKNMIT</sequence>
<dbReference type="GO" id="GO:0004343">
    <property type="term" value="F:glucosamine 6-phosphate N-acetyltransferase activity"/>
    <property type="evidence" value="ECO:0007669"/>
    <property type="project" value="TreeGrafter"/>
</dbReference>
<dbReference type="InterPro" id="IPR000182">
    <property type="entry name" value="GNAT_dom"/>
</dbReference>